<organism evidence="2 3">
    <name type="scientific">Adlercreutzia shanghongiae</name>
    <dbReference type="NCBI Taxonomy" id="3111773"/>
    <lineage>
        <taxon>Bacteria</taxon>
        <taxon>Bacillati</taxon>
        <taxon>Actinomycetota</taxon>
        <taxon>Coriobacteriia</taxon>
        <taxon>Eggerthellales</taxon>
        <taxon>Eggerthellaceae</taxon>
        <taxon>Adlercreutzia</taxon>
    </lineage>
</organism>
<accession>A0ABU6J1U2</accession>
<keyword evidence="1" id="KW-1133">Transmembrane helix</keyword>
<name>A0ABU6J1U2_9ACTN</name>
<reference evidence="2 3" key="1">
    <citation type="submission" date="2024-01" db="EMBL/GenBank/DDBJ databases">
        <title>novel species in genus Adlercreutzia.</title>
        <authorList>
            <person name="Liu X."/>
        </authorList>
    </citation>
    <scope>NUCLEOTIDE SEQUENCE [LARGE SCALE GENOMIC DNA]</scope>
    <source>
        <strain evidence="2 3">R22</strain>
    </source>
</reference>
<dbReference type="EMBL" id="JAYMFH010000017">
    <property type="protein sequence ID" value="MEC4295777.1"/>
    <property type="molecule type" value="Genomic_DNA"/>
</dbReference>
<dbReference type="Proteomes" id="UP001343724">
    <property type="component" value="Unassembled WGS sequence"/>
</dbReference>
<comment type="caution">
    <text evidence="2">The sequence shown here is derived from an EMBL/GenBank/DDBJ whole genome shotgun (WGS) entry which is preliminary data.</text>
</comment>
<sequence>MNISRYIQAMKDIEAPPDLADRTISLILENDPEKHVAPKGGHNASRARSTFRVKMHFAAKIAACLLLTVCVLGSVLAIPSLPTIADAFAPKHSAEHLRLTSGPIYQVDEDIILALHAHLNLPSSSEGMGKRILSFDSPSIELALPSLKADVPYYQDASRHLTIRNPSSSIDFIILIRLSSLDEATYRDMIETDYERDSYRIYKEMELTVDQLETASLTVEEAGASSKCYALDIDQLKGQWDFSSSLFHGGPLTINLVPCATN</sequence>
<proteinExistence type="predicted"/>
<keyword evidence="3" id="KW-1185">Reference proteome</keyword>
<evidence type="ECO:0008006" key="4">
    <source>
        <dbReference type="Google" id="ProtNLM"/>
    </source>
</evidence>
<keyword evidence="1" id="KW-0472">Membrane</keyword>
<keyword evidence="1" id="KW-0812">Transmembrane</keyword>
<protein>
    <recommendedName>
        <fullName evidence="4">DUF4179 domain-containing protein</fullName>
    </recommendedName>
</protein>
<evidence type="ECO:0000313" key="3">
    <source>
        <dbReference type="Proteomes" id="UP001343724"/>
    </source>
</evidence>
<evidence type="ECO:0000313" key="2">
    <source>
        <dbReference type="EMBL" id="MEC4295777.1"/>
    </source>
</evidence>
<feature type="transmembrane region" description="Helical" evidence="1">
    <location>
        <begin position="57"/>
        <end position="78"/>
    </location>
</feature>
<evidence type="ECO:0000256" key="1">
    <source>
        <dbReference type="SAM" id="Phobius"/>
    </source>
</evidence>
<dbReference type="RefSeq" id="WP_326437320.1">
    <property type="nucleotide sequence ID" value="NZ_JAYMFH010000017.1"/>
</dbReference>
<gene>
    <name evidence="2" type="ORF">VJ920_10695</name>
</gene>